<evidence type="ECO:0008006" key="4">
    <source>
        <dbReference type="Google" id="ProtNLM"/>
    </source>
</evidence>
<feature type="region of interest" description="Disordered" evidence="1">
    <location>
        <begin position="24"/>
        <end position="86"/>
    </location>
</feature>
<proteinExistence type="predicted"/>
<comment type="caution">
    <text evidence="2">The sequence shown here is derived from an EMBL/GenBank/DDBJ whole genome shotgun (WGS) entry which is preliminary data.</text>
</comment>
<organism evidence="2 3">
    <name type="scientific">Arabis nemorensis</name>
    <dbReference type="NCBI Taxonomy" id="586526"/>
    <lineage>
        <taxon>Eukaryota</taxon>
        <taxon>Viridiplantae</taxon>
        <taxon>Streptophyta</taxon>
        <taxon>Embryophyta</taxon>
        <taxon>Tracheophyta</taxon>
        <taxon>Spermatophyta</taxon>
        <taxon>Magnoliopsida</taxon>
        <taxon>eudicotyledons</taxon>
        <taxon>Gunneridae</taxon>
        <taxon>Pentapetalae</taxon>
        <taxon>rosids</taxon>
        <taxon>malvids</taxon>
        <taxon>Brassicales</taxon>
        <taxon>Brassicaceae</taxon>
        <taxon>Arabideae</taxon>
        <taxon>Arabis</taxon>
    </lineage>
</organism>
<feature type="compositionally biased region" description="Polar residues" evidence="1">
    <location>
        <begin position="24"/>
        <end position="34"/>
    </location>
</feature>
<evidence type="ECO:0000313" key="3">
    <source>
        <dbReference type="Proteomes" id="UP000489600"/>
    </source>
</evidence>
<name>A0A565AYB2_9BRAS</name>
<evidence type="ECO:0000313" key="2">
    <source>
        <dbReference type="EMBL" id="VVA94391.1"/>
    </source>
</evidence>
<dbReference type="AlphaFoldDB" id="A0A565AYB2"/>
<evidence type="ECO:0000256" key="1">
    <source>
        <dbReference type="SAM" id="MobiDB-lite"/>
    </source>
</evidence>
<dbReference type="EMBL" id="CABITT030000002">
    <property type="protein sequence ID" value="VVA94391.1"/>
    <property type="molecule type" value="Genomic_DNA"/>
</dbReference>
<sequence length="151" mass="17244">MDMNFTNPNFTDLLNSQQEIIFPKTFSQQQSPLTDHSRLNKDTGYSSTSNTACHVEEELEERPLGVKASKVKEKKRGKGESEETEESSLKVLQEMWLIKEKDNIVRERLSKKKILEGLILKSEPLSQGELTLKNKLVAEMCDGEDLTEEEV</sequence>
<dbReference type="Proteomes" id="UP000489600">
    <property type="component" value="Unassembled WGS sequence"/>
</dbReference>
<feature type="compositionally biased region" description="Polar residues" evidence="1">
    <location>
        <begin position="43"/>
        <end position="52"/>
    </location>
</feature>
<keyword evidence="3" id="KW-1185">Reference proteome</keyword>
<reference evidence="2" key="1">
    <citation type="submission" date="2019-07" db="EMBL/GenBank/DDBJ databases">
        <authorList>
            <person name="Dittberner H."/>
        </authorList>
    </citation>
    <scope>NUCLEOTIDE SEQUENCE [LARGE SCALE GENOMIC DNA]</scope>
</reference>
<accession>A0A565AYB2</accession>
<dbReference type="OrthoDB" id="1114158at2759"/>
<protein>
    <recommendedName>
        <fullName evidence="4">No apical meristem-associated C-terminal domain-containing protein</fullName>
    </recommendedName>
</protein>
<gene>
    <name evidence="2" type="ORF">ANE_LOCUS4836</name>
</gene>